<proteinExistence type="predicted"/>
<name>A0A0E9PSJ3_ANGAN</name>
<evidence type="ECO:0000313" key="1">
    <source>
        <dbReference type="EMBL" id="JAH06813.1"/>
    </source>
</evidence>
<reference evidence="1" key="2">
    <citation type="journal article" date="2015" name="Fish Shellfish Immunol.">
        <title>Early steps in the European eel (Anguilla anguilla)-Vibrio vulnificus interaction in the gills: Role of the RtxA13 toxin.</title>
        <authorList>
            <person name="Callol A."/>
            <person name="Pajuelo D."/>
            <person name="Ebbesson L."/>
            <person name="Teles M."/>
            <person name="MacKenzie S."/>
            <person name="Amaro C."/>
        </authorList>
    </citation>
    <scope>NUCLEOTIDE SEQUENCE</scope>
</reference>
<protein>
    <submittedName>
        <fullName evidence="1">Uncharacterized protein</fullName>
    </submittedName>
</protein>
<organism evidence="1">
    <name type="scientific">Anguilla anguilla</name>
    <name type="common">European freshwater eel</name>
    <name type="synonym">Muraena anguilla</name>
    <dbReference type="NCBI Taxonomy" id="7936"/>
    <lineage>
        <taxon>Eukaryota</taxon>
        <taxon>Metazoa</taxon>
        <taxon>Chordata</taxon>
        <taxon>Craniata</taxon>
        <taxon>Vertebrata</taxon>
        <taxon>Euteleostomi</taxon>
        <taxon>Actinopterygii</taxon>
        <taxon>Neopterygii</taxon>
        <taxon>Teleostei</taxon>
        <taxon>Anguilliformes</taxon>
        <taxon>Anguillidae</taxon>
        <taxon>Anguilla</taxon>
    </lineage>
</organism>
<sequence length="26" mass="2938">MENILSLTIAQIKLEISFFGKIVEIS</sequence>
<accession>A0A0E9PSJ3</accession>
<dbReference type="AlphaFoldDB" id="A0A0E9PSJ3"/>
<reference evidence="1" key="1">
    <citation type="submission" date="2014-11" db="EMBL/GenBank/DDBJ databases">
        <authorList>
            <person name="Amaro Gonzalez C."/>
        </authorList>
    </citation>
    <scope>NUCLEOTIDE SEQUENCE</scope>
</reference>
<dbReference type="EMBL" id="GBXM01101764">
    <property type="protein sequence ID" value="JAH06813.1"/>
    <property type="molecule type" value="Transcribed_RNA"/>
</dbReference>